<gene>
    <name evidence="1" type="ORF">LAME_0C02300G</name>
</gene>
<sequence>MSLLIVDMRQVRLLAAKNRSELGMERLRVIGQCIGIRSHQDDADKMQLMLQNVKELNHDCVACAEISVGEENRSSGCWTDGTLVEGSVCDVRCCIIEGRVEAMDVRVWSLGELKTFKEFWHSDVGQRWRRVSEDPGTS</sequence>
<evidence type="ECO:0000313" key="2">
    <source>
        <dbReference type="Proteomes" id="UP000191144"/>
    </source>
</evidence>
<keyword evidence="2" id="KW-1185">Reference proteome</keyword>
<protein>
    <submittedName>
        <fullName evidence="1">LAME_0C02300g1_1</fullName>
    </submittedName>
</protein>
<dbReference type="EMBL" id="LT598479">
    <property type="protein sequence ID" value="SCU82664.1"/>
    <property type="molecule type" value="Genomic_DNA"/>
</dbReference>
<proteinExistence type="predicted"/>
<name>A0A1G4IZE6_9SACH</name>
<reference evidence="2" key="1">
    <citation type="submission" date="2016-03" db="EMBL/GenBank/DDBJ databases">
        <authorList>
            <person name="Devillers Hugo."/>
        </authorList>
    </citation>
    <scope>NUCLEOTIDE SEQUENCE [LARGE SCALE GENOMIC DNA]</scope>
</reference>
<evidence type="ECO:0000313" key="1">
    <source>
        <dbReference type="EMBL" id="SCU82664.1"/>
    </source>
</evidence>
<dbReference type="Proteomes" id="UP000191144">
    <property type="component" value="Chromosome C"/>
</dbReference>
<dbReference type="CDD" id="cd23707">
    <property type="entry name" value="Ten1_OBF"/>
    <property type="match status" value="1"/>
</dbReference>
<dbReference type="AlphaFoldDB" id="A0A1G4IZE6"/>
<organism evidence="1 2">
    <name type="scientific">Lachancea meyersii CBS 8951</name>
    <dbReference type="NCBI Taxonomy" id="1266667"/>
    <lineage>
        <taxon>Eukaryota</taxon>
        <taxon>Fungi</taxon>
        <taxon>Dikarya</taxon>
        <taxon>Ascomycota</taxon>
        <taxon>Saccharomycotina</taxon>
        <taxon>Saccharomycetes</taxon>
        <taxon>Saccharomycetales</taxon>
        <taxon>Saccharomycetaceae</taxon>
        <taxon>Lachancea</taxon>
    </lineage>
</organism>
<dbReference type="OrthoDB" id="4034580at2759"/>
<accession>A0A1G4IZE6</accession>